<dbReference type="SMART" id="SM00306">
    <property type="entry name" value="HintN"/>
    <property type="match status" value="1"/>
</dbReference>
<feature type="domain" description="Hint" evidence="3">
    <location>
        <begin position="1969"/>
        <end position="2070"/>
    </location>
</feature>
<evidence type="ECO:0000313" key="4">
    <source>
        <dbReference type="EMBL" id="WIX78751.1"/>
    </source>
</evidence>
<dbReference type="SUPFAM" id="SSF51294">
    <property type="entry name" value="Hedgehog/intein (Hint) domain"/>
    <property type="match status" value="1"/>
</dbReference>
<dbReference type="InterPro" id="IPR022385">
    <property type="entry name" value="Rhs_assc_core"/>
</dbReference>
<dbReference type="PROSITE" id="PS50818">
    <property type="entry name" value="INTEIN_C_TER"/>
    <property type="match status" value="1"/>
</dbReference>
<dbReference type="InterPro" id="IPR031325">
    <property type="entry name" value="RHS_repeat"/>
</dbReference>
<keyword evidence="1" id="KW-0677">Repeat</keyword>
<feature type="region of interest" description="Disordered" evidence="2">
    <location>
        <begin position="1776"/>
        <end position="1814"/>
    </location>
</feature>
<evidence type="ECO:0000259" key="3">
    <source>
        <dbReference type="SMART" id="SM00306"/>
    </source>
</evidence>
<dbReference type="NCBIfam" id="TIGR03696">
    <property type="entry name" value="Rhs_assc_core"/>
    <property type="match status" value="1"/>
</dbReference>
<evidence type="ECO:0000256" key="2">
    <source>
        <dbReference type="SAM" id="MobiDB-lite"/>
    </source>
</evidence>
<dbReference type="InterPro" id="IPR006530">
    <property type="entry name" value="YD"/>
</dbReference>
<feature type="compositionally biased region" description="Low complexity" evidence="2">
    <location>
        <begin position="1943"/>
        <end position="1968"/>
    </location>
</feature>
<dbReference type="KEGG" id="acab:QRX50_46735"/>
<dbReference type="Gene3D" id="2.180.10.10">
    <property type="entry name" value="RHS repeat-associated core"/>
    <property type="match status" value="2"/>
</dbReference>
<feature type="region of interest" description="Disordered" evidence="2">
    <location>
        <begin position="1"/>
        <end position="32"/>
    </location>
</feature>
<proteinExistence type="predicted"/>
<accession>A0A9Y2IGA4</accession>
<feature type="compositionally biased region" description="Low complexity" evidence="2">
    <location>
        <begin position="1571"/>
        <end position="1580"/>
    </location>
</feature>
<dbReference type="Pfam" id="PF05593">
    <property type="entry name" value="RHS_repeat"/>
    <property type="match status" value="1"/>
</dbReference>
<dbReference type="EMBL" id="CP127294">
    <property type="protein sequence ID" value="WIX78751.1"/>
    <property type="molecule type" value="Genomic_DNA"/>
</dbReference>
<feature type="compositionally biased region" description="Low complexity" evidence="2">
    <location>
        <begin position="1916"/>
        <end position="1933"/>
    </location>
</feature>
<name>A0A9Y2IGA4_9PSEU</name>
<dbReference type="InterPro" id="IPR056823">
    <property type="entry name" value="TEN-like_YD-shell"/>
</dbReference>
<dbReference type="PANTHER" id="PTHR32305">
    <property type="match status" value="1"/>
</dbReference>
<protein>
    <submittedName>
        <fullName evidence="4">RHS repeat-associated core domain-containing protein</fullName>
    </submittedName>
</protein>
<organism evidence="4 5">
    <name type="scientific">Amycolatopsis carbonis</name>
    <dbReference type="NCBI Taxonomy" id="715471"/>
    <lineage>
        <taxon>Bacteria</taxon>
        <taxon>Bacillati</taxon>
        <taxon>Actinomycetota</taxon>
        <taxon>Actinomycetes</taxon>
        <taxon>Pseudonocardiales</taxon>
        <taxon>Pseudonocardiaceae</taxon>
        <taxon>Amycolatopsis</taxon>
    </lineage>
</organism>
<dbReference type="CDD" id="cd00081">
    <property type="entry name" value="Hint"/>
    <property type="match status" value="1"/>
</dbReference>
<evidence type="ECO:0000313" key="5">
    <source>
        <dbReference type="Proteomes" id="UP001236014"/>
    </source>
</evidence>
<keyword evidence="5" id="KW-1185">Reference proteome</keyword>
<evidence type="ECO:0000256" key="1">
    <source>
        <dbReference type="ARBA" id="ARBA00022737"/>
    </source>
</evidence>
<feature type="region of interest" description="Disordered" evidence="2">
    <location>
        <begin position="1741"/>
        <end position="1760"/>
    </location>
</feature>
<dbReference type="NCBIfam" id="TIGR01443">
    <property type="entry name" value="intein_Cterm"/>
    <property type="match status" value="1"/>
</dbReference>
<dbReference type="InterPro" id="IPR050708">
    <property type="entry name" value="T6SS_VgrG/RHS"/>
</dbReference>
<gene>
    <name evidence="4" type="ORF">QRX50_46735</name>
</gene>
<dbReference type="Pfam" id="PF07591">
    <property type="entry name" value="PT-HINT"/>
    <property type="match status" value="1"/>
</dbReference>
<dbReference type="InterPro" id="IPR030934">
    <property type="entry name" value="Intein_C"/>
</dbReference>
<dbReference type="PANTHER" id="PTHR32305:SF17">
    <property type="entry name" value="TRNA NUCLEASE WAPA"/>
    <property type="match status" value="1"/>
</dbReference>
<feature type="region of interest" description="Disordered" evidence="2">
    <location>
        <begin position="1907"/>
        <end position="1968"/>
    </location>
</feature>
<feature type="compositionally biased region" description="Low complexity" evidence="2">
    <location>
        <begin position="1515"/>
        <end position="1527"/>
    </location>
</feature>
<reference evidence="4 5" key="1">
    <citation type="submission" date="2023-06" db="EMBL/GenBank/DDBJ databases">
        <authorList>
            <person name="Oyuntsetseg B."/>
            <person name="Kim S.B."/>
        </authorList>
    </citation>
    <scope>NUCLEOTIDE SEQUENCE [LARGE SCALE GENOMIC DNA]</scope>
    <source>
        <strain evidence="4 5">2-15</strain>
    </source>
</reference>
<feature type="compositionally biased region" description="Polar residues" evidence="2">
    <location>
        <begin position="1528"/>
        <end position="1541"/>
    </location>
</feature>
<dbReference type="Pfam" id="PF25023">
    <property type="entry name" value="TEN_YD-shell"/>
    <property type="match status" value="1"/>
</dbReference>
<feature type="compositionally biased region" description="Basic and acidic residues" evidence="2">
    <location>
        <begin position="799"/>
        <end position="823"/>
    </location>
</feature>
<dbReference type="Proteomes" id="UP001236014">
    <property type="component" value="Chromosome"/>
</dbReference>
<feature type="region of interest" description="Disordered" evidence="2">
    <location>
        <begin position="1511"/>
        <end position="1555"/>
    </location>
</feature>
<feature type="region of interest" description="Disordered" evidence="2">
    <location>
        <begin position="919"/>
        <end position="944"/>
    </location>
</feature>
<sequence length="2241" mass="233035">MTETESAPTRAGALPVWLAPSGHAPSAKAGTAQSPAGIHVDLATKAKAAAAGITGPMMSLRHNTSGAGSSSVHLTMGYGQFEDAFGGDWASRLQLVALPGCAATTPDQPKCRTQTPVPFTRDAKAGTLSGDVVVPAAPTAKSADSAASMMVLAATSAPSGGGGDFAATSLHSSGSWQAGGPSDSFNWSYPVPVPNVPGGLTPNVTLSYDSQAVDGLTPSTNNQPSWIGDGWDYSPGYVERSYQSCHENPAGPTRTWDNCWSANNTLILSLNGQTVPLIKDDATGTYHARSDASERVQYVTGAANGAQNGEHFVVTTADGTQYYFGLNQLPGWSSGNPTTNSVLTEPVFAAAAGQPCYNATFANSWCQQAYRWNLDYVVDTHSDVVSYFYNTENNYYSRDLGSTANTPYNRGAYLSKIQYGQRAGQVYSTQPAAQVLFTTTGRCNQASCDPATLSSATASNWPDVPYDLNCANNASCSVQSPSFWSEYALQSIQTQVLVGTTETNVDNWALTHTYPATDDSTSPSLWLSSIARTGQDTSAGGSTAAITLPPVVFSGTPLSNRVDLSDGYSPITRQRLTTITTETGETISVGYSSPGCSSGTPADPSQNTTLCYPAYWLPPNQTEPVLDWFNKFIVTGVTEEDPTGGSAHDTIATTYTPVGTPAWHYTEDPTGQPDERTWDQWRGFQGMIVTTGTAPDPVTKTQYTYFRGMDGDTLPNGGTRPAAISDSRGDPPVTDSDQFAGGTYETVVYNGSAVVSDTISDPWSSAATATQAVSGLKPLQSFLLDTADTKVYTPLSSGGDRETETDYTHDSHGRVTATDDHGDVSTPADDLCSTTSFADNTTAWILDRPAEQKTVSADCGTTPVYPQDAVSDQLTFYDGSTTSGAAPTVGDPTETEGAITYTGSAATSTYSATTASFDEYGRPLTTTDPDNRTTQTTYTPATGAEPTQVVVKDPLTFTTTTVNDPVRDLPTSSTDAGGFVTKEQFDALGRLTSVLKPGISAPSLKYTYTISNSAPSVVDTYTLNFNGTYRLSETLYDALLRSREVQNQTPDNGRDITDTIYNTDGWVSETTNPYFNSDAVSPTYVQAPAGDVPSSTGTSYDSAGRKTAAIAYALGNETWRTSYVYGGNFVTTIPPAGSPATTTLADARGDTTDLYRYNAGAPANPTDPPGDYSATHYTYYPNGKQQSVKDAAGNTWSYQYDLLGNQTSAQDPDTGTTTSTYDHAGQLLTTTDARAKQTTHAYDADGRKTFDYDTTGNAAPSSGNEIAGWTYDSLKKGYPTSQTSHSGGDVYTQTIRAYNAQAQAEAVTTTLTGEGTSLIPAAGYTVSFGYSLTGYFTGHSEPALDGLPSESVSVGYDAFGEPTSLASNVTTYVQAVGYSEFGEPLQYTMPATGGQVWATNTYDPQTHALTDIQTTTSNNSVVVDDTSYTYSGPGVSKGAGLLVSSTDRQNGGATVDTQCYGYDSADRLSQAWTATDNCATTPAPGNSANVGGPTPYWQSWTYDAAGDRLTQTEHNTSGNTAGDTTTTFNYPAQGSATDQPHTLTGTTATGPNATASTASYTYDTAGNTTSITGGSTGNQTLTWNDQNKPSTDVTASGTTSYVYDDSGNLIVRRDPSQTTFFLGDMQLVLDPVSETTTATRYYSLGGATVAVRSSSGAVQYLVPDRQGTDQLTLNSSTLATTRRQYLPFGQERGTAPSTWPGDKGYVGGTPDPTTQLENLGAREYDPASGRFLSADPVFEQTDPNEMGGYDYAGNDPVTGSDPSGLAVWSPALYFDPEVAPPPPSPPAHTASGHASSNARGGRSGGGAPPARGPVAAPVDHSFHLPHWLIVVGTVAAVVGAVACVVATDGLCLGAIAAGATEGSLFGGAGAAAGAAAAAVTEGAGALAAAGGATAGAGVAGEMLGDGAGEATGGEAGAEASAGESAGEAGAAPTPADPPPPPAAAKSAPAASAPAEEAPAASPAKASSGCNSFAGATSVLMADGSSKAIDQVHVGDKVTNSEPDSHDAEQHVVTAVHVTTTDKSFDDLTFSTPDGSATITTTAQHLFWDVTLHTWREADNLRVGDEVDSPDNGHITVVATRLYTAAIITYNLTVDELHTYYVLAGGTPVLVHNCGPEARAAAQSAPADATMSAAARFKGTDMVSTGHSGHLSRPAYFEPEIDSALADGGQIAGRGADNCAEIRACNALIAEHGADFEDQVGRSLRLSDIELLTVRSATGAPESACLSCQSVLVRRGVTDLSR</sequence>
<feature type="compositionally biased region" description="Low complexity" evidence="2">
    <location>
        <begin position="1542"/>
        <end position="1555"/>
    </location>
</feature>
<dbReference type="Gene3D" id="2.170.16.10">
    <property type="entry name" value="Hedgehog/Intein (Hint) domain"/>
    <property type="match status" value="1"/>
</dbReference>
<feature type="region of interest" description="Disordered" evidence="2">
    <location>
        <begin position="1571"/>
        <end position="1592"/>
    </location>
</feature>
<feature type="compositionally biased region" description="Low complexity" evidence="2">
    <location>
        <begin position="925"/>
        <end position="942"/>
    </location>
</feature>
<dbReference type="InterPro" id="IPR003587">
    <property type="entry name" value="Hint_dom_N"/>
</dbReference>
<feature type="compositionally biased region" description="Low complexity" evidence="2">
    <location>
        <begin position="1787"/>
        <end position="1800"/>
    </location>
</feature>
<feature type="region of interest" description="Disordered" evidence="2">
    <location>
        <begin position="794"/>
        <end position="827"/>
    </location>
</feature>
<dbReference type="NCBIfam" id="TIGR01643">
    <property type="entry name" value="YD_repeat_2x"/>
    <property type="match status" value="2"/>
</dbReference>
<feature type="compositionally biased region" description="Polar residues" evidence="2">
    <location>
        <begin position="1581"/>
        <end position="1592"/>
    </location>
</feature>
<dbReference type="RefSeq" id="WP_285969456.1">
    <property type="nucleotide sequence ID" value="NZ_CP127294.1"/>
</dbReference>
<dbReference type="InterPro" id="IPR036844">
    <property type="entry name" value="Hint_dom_sf"/>
</dbReference>